<dbReference type="InterPro" id="IPR045598">
    <property type="entry name" value="DUF6457"/>
</dbReference>
<dbReference type="OrthoDB" id="4735656at2"/>
<evidence type="ECO:0000313" key="2">
    <source>
        <dbReference type="EMBL" id="ROO88562.1"/>
    </source>
</evidence>
<proteinExistence type="predicted"/>
<comment type="caution">
    <text evidence="2">The sequence shown here is derived from an EMBL/GenBank/DDBJ whole genome shotgun (WGS) entry which is preliminary data.</text>
</comment>
<evidence type="ECO:0000259" key="1">
    <source>
        <dbReference type="Pfam" id="PF20058"/>
    </source>
</evidence>
<dbReference type="Pfam" id="PF20058">
    <property type="entry name" value="DUF6457"/>
    <property type="match status" value="1"/>
</dbReference>
<dbReference type="Proteomes" id="UP000272400">
    <property type="component" value="Unassembled WGS sequence"/>
</dbReference>
<evidence type="ECO:0000313" key="3">
    <source>
        <dbReference type="Proteomes" id="UP000272400"/>
    </source>
</evidence>
<sequence length="76" mass="7822">MNEWLAEASSALGLDPSVLDRDLVLDLTKDVAHAVARPAAPLTAYLLGVAVGRGADPVEAAERLSALARAREGAEG</sequence>
<gene>
    <name evidence="2" type="ORF">EDD29_6233</name>
</gene>
<feature type="domain" description="DUF6457" evidence="1">
    <location>
        <begin position="1"/>
        <end position="74"/>
    </location>
</feature>
<name>A0A3N1D4U2_9ACTN</name>
<dbReference type="EMBL" id="RJKE01000001">
    <property type="protein sequence ID" value="ROO88562.1"/>
    <property type="molecule type" value="Genomic_DNA"/>
</dbReference>
<keyword evidence="3" id="KW-1185">Reference proteome</keyword>
<accession>A0A3N1D4U2</accession>
<reference evidence="2 3" key="1">
    <citation type="submission" date="2018-11" db="EMBL/GenBank/DDBJ databases">
        <title>Sequencing the genomes of 1000 actinobacteria strains.</title>
        <authorList>
            <person name="Klenk H.-P."/>
        </authorList>
    </citation>
    <scope>NUCLEOTIDE SEQUENCE [LARGE SCALE GENOMIC DNA]</scope>
    <source>
        <strain evidence="2 3">DSM 44254</strain>
    </source>
</reference>
<protein>
    <recommendedName>
        <fullName evidence="1">DUF6457 domain-containing protein</fullName>
    </recommendedName>
</protein>
<organism evidence="2 3">
    <name type="scientific">Actinocorallia herbida</name>
    <dbReference type="NCBI Taxonomy" id="58109"/>
    <lineage>
        <taxon>Bacteria</taxon>
        <taxon>Bacillati</taxon>
        <taxon>Actinomycetota</taxon>
        <taxon>Actinomycetes</taxon>
        <taxon>Streptosporangiales</taxon>
        <taxon>Thermomonosporaceae</taxon>
        <taxon>Actinocorallia</taxon>
    </lineage>
</organism>
<dbReference type="RefSeq" id="WP_123667787.1">
    <property type="nucleotide sequence ID" value="NZ_RJKE01000001.1"/>
</dbReference>
<dbReference type="AlphaFoldDB" id="A0A3N1D4U2"/>